<dbReference type="STRING" id="1079859.SAMN04515674_101133"/>
<proteinExistence type="predicted"/>
<gene>
    <name evidence="1" type="ORF">SAMN04515674_101133</name>
</gene>
<name>A0A1I5M5N0_9BACT</name>
<keyword evidence="2" id="KW-1185">Reference proteome</keyword>
<organism evidence="1 2">
    <name type="scientific">Pseudarcicella hirudinis</name>
    <dbReference type="NCBI Taxonomy" id="1079859"/>
    <lineage>
        <taxon>Bacteria</taxon>
        <taxon>Pseudomonadati</taxon>
        <taxon>Bacteroidota</taxon>
        <taxon>Cytophagia</taxon>
        <taxon>Cytophagales</taxon>
        <taxon>Flectobacillaceae</taxon>
        <taxon>Pseudarcicella</taxon>
    </lineage>
</organism>
<dbReference type="Pfam" id="PF13715">
    <property type="entry name" value="CarbopepD_reg_2"/>
    <property type="match status" value="1"/>
</dbReference>
<dbReference type="RefSeq" id="WP_092010586.1">
    <property type="nucleotide sequence ID" value="NZ_FOXH01000001.1"/>
</dbReference>
<protein>
    <submittedName>
        <fullName evidence="1">CarboxypepD_reg-like domain-containing protein</fullName>
    </submittedName>
</protein>
<reference evidence="1 2" key="1">
    <citation type="submission" date="2016-10" db="EMBL/GenBank/DDBJ databases">
        <authorList>
            <person name="de Groot N.N."/>
        </authorList>
    </citation>
    <scope>NUCLEOTIDE SEQUENCE [LARGE SCALE GENOMIC DNA]</scope>
    <source>
        <strain evidence="2">E92,LMG 26720,CCM 7988</strain>
    </source>
</reference>
<dbReference type="OrthoDB" id="1223654at2"/>
<dbReference type="AlphaFoldDB" id="A0A1I5M5N0"/>
<dbReference type="SUPFAM" id="SSF49464">
    <property type="entry name" value="Carboxypeptidase regulatory domain-like"/>
    <property type="match status" value="1"/>
</dbReference>
<evidence type="ECO:0000313" key="2">
    <source>
        <dbReference type="Proteomes" id="UP000199306"/>
    </source>
</evidence>
<dbReference type="InterPro" id="IPR008969">
    <property type="entry name" value="CarboxyPept-like_regulatory"/>
</dbReference>
<accession>A0A1I5M5N0</accession>
<evidence type="ECO:0000313" key="1">
    <source>
        <dbReference type="EMBL" id="SFP04627.1"/>
    </source>
</evidence>
<dbReference type="EMBL" id="FOXH01000001">
    <property type="protein sequence ID" value="SFP04627.1"/>
    <property type="molecule type" value="Genomic_DNA"/>
</dbReference>
<dbReference type="Proteomes" id="UP000199306">
    <property type="component" value="Unassembled WGS sequence"/>
</dbReference>
<sequence>MKLSIILWALLLWQIGFAQTNNYWEIKGRVLDEKQNPVEFANVYANNTSLHTVSNEKGEFRLKIPNTIPKINLIISFTGFAAINHTDLTVRLRSNMLEEVKVVAKRDKSFKHKWRIFESGLLGESEFTRSCKILNADVIHLQYDEDKNVVASAEEPFYIQNNALGYKMTLQMSLFISNGIETYFTIDKFFEKLQPASEEQKILWETNRKKAYQNSFRSFLVSLSHNNVQEACFVIFKTNHLNRKFIANNNTIGKEIAYQNISKCDLEDIFFYDETNEEYVLHSDKPLMIFLTDIPDYQNIYLDYPYKYATVVLPNSSMSFTKNGWILKPNRVSLHDYWGNEGFSVLLPDDYGTESE</sequence>
<dbReference type="Gene3D" id="2.60.40.1120">
    <property type="entry name" value="Carboxypeptidase-like, regulatory domain"/>
    <property type="match status" value="1"/>
</dbReference>